<feature type="compositionally biased region" description="Basic and acidic residues" evidence="1">
    <location>
        <begin position="9"/>
        <end position="24"/>
    </location>
</feature>
<gene>
    <name evidence="2" type="ORF">AVDCRST_MAG25-1729</name>
</gene>
<feature type="compositionally biased region" description="Basic and acidic residues" evidence="1">
    <location>
        <begin position="160"/>
        <end position="174"/>
    </location>
</feature>
<evidence type="ECO:0000313" key="2">
    <source>
        <dbReference type="EMBL" id="CAA9467843.1"/>
    </source>
</evidence>
<feature type="region of interest" description="Disordered" evidence="1">
    <location>
        <begin position="1"/>
        <end position="209"/>
    </location>
</feature>
<dbReference type="AlphaFoldDB" id="A0A6J4R996"/>
<keyword evidence="2" id="KW-0378">Hydrolase</keyword>
<evidence type="ECO:0000256" key="1">
    <source>
        <dbReference type="SAM" id="MobiDB-lite"/>
    </source>
</evidence>
<sequence>EAGSPYVHPQRDGAEPAWRADDGHLLAVVEGQDHLPRHPGERSGGERRHGAASAPGFRGPGSGHQHLHQLAGRERLRGYGDLRHDAVRLVRRGDDGARDGRLDGRVPARGGDEGQAERAAEHADTPAPAEHRRGARGPGLGRGDTRPGAHAHQAAPQRDPGVHDGPAVREDRAGHRPGLHARGPGGRRVRRDRPGREPPRGGRHDAGRV</sequence>
<reference evidence="2" key="1">
    <citation type="submission" date="2020-02" db="EMBL/GenBank/DDBJ databases">
        <authorList>
            <person name="Meier V. D."/>
        </authorList>
    </citation>
    <scope>NUCLEOTIDE SEQUENCE</scope>
    <source>
        <strain evidence="2">AVDCRST_MAG25</strain>
    </source>
</reference>
<proteinExistence type="predicted"/>
<dbReference type="GO" id="GO:0004252">
    <property type="term" value="F:serine-type endopeptidase activity"/>
    <property type="evidence" value="ECO:0007669"/>
    <property type="project" value="UniProtKB-EC"/>
</dbReference>
<feature type="compositionally biased region" description="Basic and acidic residues" evidence="1">
    <location>
        <begin position="31"/>
        <end position="49"/>
    </location>
</feature>
<protein>
    <submittedName>
        <fullName evidence="2">ATP-dependent Clp protease proteolytic subunit</fullName>
        <ecNumber evidence="2">3.4.21.92</ecNumber>
    </submittedName>
</protein>
<feature type="compositionally biased region" description="Basic and acidic residues" evidence="1">
    <location>
        <begin position="192"/>
        <end position="209"/>
    </location>
</feature>
<feature type="non-terminal residue" evidence="2">
    <location>
        <position position="1"/>
    </location>
</feature>
<organism evidence="2">
    <name type="scientific">uncultured Rubrobacteraceae bacterium</name>
    <dbReference type="NCBI Taxonomy" id="349277"/>
    <lineage>
        <taxon>Bacteria</taxon>
        <taxon>Bacillati</taxon>
        <taxon>Actinomycetota</taxon>
        <taxon>Rubrobacteria</taxon>
        <taxon>Rubrobacterales</taxon>
        <taxon>Rubrobacteraceae</taxon>
        <taxon>environmental samples</taxon>
    </lineage>
</organism>
<feature type="compositionally biased region" description="Basic and acidic residues" evidence="1">
    <location>
        <begin position="71"/>
        <end position="132"/>
    </location>
</feature>
<feature type="compositionally biased region" description="Basic residues" evidence="1">
    <location>
        <begin position="175"/>
        <end position="191"/>
    </location>
</feature>
<dbReference type="EC" id="3.4.21.92" evidence="2"/>
<accession>A0A6J4R996</accession>
<name>A0A6J4R996_9ACTN</name>
<dbReference type="GO" id="GO:0006508">
    <property type="term" value="P:proteolysis"/>
    <property type="evidence" value="ECO:0007669"/>
    <property type="project" value="UniProtKB-KW"/>
</dbReference>
<dbReference type="EMBL" id="CADCVI010000103">
    <property type="protein sequence ID" value="CAA9467843.1"/>
    <property type="molecule type" value="Genomic_DNA"/>
</dbReference>
<feature type="non-terminal residue" evidence="2">
    <location>
        <position position="209"/>
    </location>
</feature>
<keyword evidence="2" id="KW-0645">Protease</keyword>